<dbReference type="InterPro" id="IPR004398">
    <property type="entry name" value="RNA_MeTrfase_RsmD"/>
</dbReference>
<dbReference type="GO" id="GO:0008168">
    <property type="term" value="F:methyltransferase activity"/>
    <property type="evidence" value="ECO:0007669"/>
    <property type="project" value="UniProtKB-KW"/>
</dbReference>
<dbReference type="SUPFAM" id="SSF53335">
    <property type="entry name" value="S-adenosyl-L-methionine-dependent methyltransferases"/>
    <property type="match status" value="1"/>
</dbReference>
<dbReference type="EMBL" id="UINC01033513">
    <property type="protein sequence ID" value="SVB22926.1"/>
    <property type="molecule type" value="Genomic_DNA"/>
</dbReference>
<protein>
    <recommendedName>
        <fullName evidence="4">Ribosomal RNA small subunit methyltransferase D</fullName>
    </recommendedName>
</protein>
<dbReference type="GO" id="GO:0003676">
    <property type="term" value="F:nucleic acid binding"/>
    <property type="evidence" value="ECO:0007669"/>
    <property type="project" value="InterPro"/>
</dbReference>
<organism evidence="3">
    <name type="scientific">marine metagenome</name>
    <dbReference type="NCBI Taxonomy" id="408172"/>
    <lineage>
        <taxon>unclassified sequences</taxon>
        <taxon>metagenomes</taxon>
        <taxon>ecological metagenomes</taxon>
    </lineage>
</organism>
<name>A0A382CA12_9ZZZZ</name>
<dbReference type="Gene3D" id="3.40.50.150">
    <property type="entry name" value="Vaccinia Virus protein VP39"/>
    <property type="match status" value="1"/>
</dbReference>
<accession>A0A382CA12</accession>
<evidence type="ECO:0008006" key="4">
    <source>
        <dbReference type="Google" id="ProtNLM"/>
    </source>
</evidence>
<keyword evidence="1" id="KW-0489">Methyltransferase</keyword>
<evidence type="ECO:0000256" key="2">
    <source>
        <dbReference type="ARBA" id="ARBA00022679"/>
    </source>
</evidence>
<dbReference type="PROSITE" id="PS00092">
    <property type="entry name" value="N6_MTASE"/>
    <property type="match status" value="1"/>
</dbReference>
<dbReference type="InterPro" id="IPR029063">
    <property type="entry name" value="SAM-dependent_MTases_sf"/>
</dbReference>
<dbReference type="AlphaFoldDB" id="A0A382CA12"/>
<reference evidence="3" key="1">
    <citation type="submission" date="2018-05" db="EMBL/GenBank/DDBJ databases">
        <authorList>
            <person name="Lanie J.A."/>
            <person name="Ng W.-L."/>
            <person name="Kazmierczak K.M."/>
            <person name="Andrzejewski T.M."/>
            <person name="Davidsen T.M."/>
            <person name="Wayne K.J."/>
            <person name="Tettelin H."/>
            <person name="Glass J.I."/>
            <person name="Rusch D."/>
            <person name="Podicherti R."/>
            <person name="Tsui H.-C.T."/>
            <person name="Winkler M.E."/>
        </authorList>
    </citation>
    <scope>NUCLEOTIDE SEQUENCE</scope>
</reference>
<dbReference type="Pfam" id="PF03602">
    <property type="entry name" value="Cons_hypoth95"/>
    <property type="match status" value="1"/>
</dbReference>
<sequence>MATSRRRQVQNRGRLRIIGGRWKRHTLKFSGGTNLRPTPDAVRETLFNWLTPSVSQTRCLDLFAGSGALGFEAASRGATRVVMVDNNRHCCRQLEENRSRLGADQVSIYCDDALRWLRNYSEPFDIIFLDPPYGSQLTAASFNLLDVSRIAPGGLVYVETGADRPLAVPDHWIEKHQQKAGEVCYRLYQVDGSSEGNGHQSPSNIQ</sequence>
<keyword evidence="2" id="KW-0808">Transferase</keyword>
<dbReference type="InterPro" id="IPR002052">
    <property type="entry name" value="DNA_methylase_N6_adenine_CS"/>
</dbReference>
<dbReference type="PANTHER" id="PTHR43542">
    <property type="entry name" value="METHYLTRANSFERASE"/>
    <property type="match status" value="1"/>
</dbReference>
<dbReference type="CDD" id="cd02440">
    <property type="entry name" value="AdoMet_MTases"/>
    <property type="match status" value="1"/>
</dbReference>
<dbReference type="GO" id="GO:0031167">
    <property type="term" value="P:rRNA methylation"/>
    <property type="evidence" value="ECO:0007669"/>
    <property type="project" value="InterPro"/>
</dbReference>
<proteinExistence type="predicted"/>
<gene>
    <name evidence="3" type="ORF">METZ01_LOCUS175780</name>
</gene>
<evidence type="ECO:0000313" key="3">
    <source>
        <dbReference type="EMBL" id="SVB22926.1"/>
    </source>
</evidence>
<dbReference type="PIRSF" id="PIRSF004553">
    <property type="entry name" value="CHP00095"/>
    <property type="match status" value="1"/>
</dbReference>
<dbReference type="NCBIfam" id="TIGR00095">
    <property type="entry name" value="16S rRNA (guanine(966)-N(2))-methyltransferase RsmD"/>
    <property type="match status" value="1"/>
</dbReference>
<evidence type="ECO:0000256" key="1">
    <source>
        <dbReference type="ARBA" id="ARBA00022603"/>
    </source>
</evidence>
<dbReference type="PANTHER" id="PTHR43542:SF1">
    <property type="entry name" value="METHYLTRANSFERASE"/>
    <property type="match status" value="1"/>
</dbReference>